<organism evidence="2 3">
    <name type="scientific">Streptosporangium algeriense</name>
    <dbReference type="NCBI Taxonomy" id="1682748"/>
    <lineage>
        <taxon>Bacteria</taxon>
        <taxon>Bacillati</taxon>
        <taxon>Actinomycetota</taxon>
        <taxon>Actinomycetes</taxon>
        <taxon>Streptosporangiales</taxon>
        <taxon>Streptosporangiaceae</taxon>
        <taxon>Streptosporangium</taxon>
    </lineage>
</organism>
<feature type="chain" id="PRO_5045811267" description="Ricin B lectin domain-containing protein" evidence="1">
    <location>
        <begin position="33"/>
        <end position="63"/>
    </location>
</feature>
<comment type="caution">
    <text evidence="2">The sequence shown here is derived from an EMBL/GenBank/DDBJ whole genome shotgun (WGS) entry which is preliminary data.</text>
</comment>
<feature type="signal peptide" evidence="1">
    <location>
        <begin position="1"/>
        <end position="32"/>
    </location>
</feature>
<name>A0ABW3DSQ1_9ACTN</name>
<dbReference type="InterPro" id="IPR035992">
    <property type="entry name" value="Ricin_B-like_lectins"/>
</dbReference>
<dbReference type="SUPFAM" id="SSF50370">
    <property type="entry name" value="Ricin B-like lectins"/>
    <property type="match status" value="1"/>
</dbReference>
<proteinExistence type="predicted"/>
<reference evidence="3" key="1">
    <citation type="journal article" date="2019" name="Int. J. Syst. Evol. Microbiol.">
        <title>The Global Catalogue of Microorganisms (GCM) 10K type strain sequencing project: providing services to taxonomists for standard genome sequencing and annotation.</title>
        <authorList>
            <consortium name="The Broad Institute Genomics Platform"/>
            <consortium name="The Broad Institute Genome Sequencing Center for Infectious Disease"/>
            <person name="Wu L."/>
            <person name="Ma J."/>
        </authorList>
    </citation>
    <scope>NUCLEOTIDE SEQUENCE [LARGE SCALE GENOMIC DNA]</scope>
    <source>
        <strain evidence="3">CCUG 62974</strain>
    </source>
</reference>
<gene>
    <name evidence="2" type="ORF">ACFQ08_14795</name>
</gene>
<keyword evidence="3" id="KW-1185">Reference proteome</keyword>
<dbReference type="Proteomes" id="UP001597024">
    <property type="component" value="Unassembled WGS sequence"/>
</dbReference>
<feature type="non-terminal residue" evidence="2">
    <location>
        <position position="63"/>
    </location>
</feature>
<evidence type="ECO:0000256" key="1">
    <source>
        <dbReference type="SAM" id="SignalP"/>
    </source>
</evidence>
<accession>A0ABW3DSQ1</accession>
<evidence type="ECO:0008006" key="4">
    <source>
        <dbReference type="Google" id="ProtNLM"/>
    </source>
</evidence>
<dbReference type="InterPro" id="IPR006311">
    <property type="entry name" value="TAT_signal"/>
</dbReference>
<dbReference type="PROSITE" id="PS51318">
    <property type="entry name" value="TAT"/>
    <property type="match status" value="1"/>
</dbReference>
<sequence>MPVSSFARLLATSAAAVAVTAFVATFAPTAHAAQAGPVCLDTTNSRADNTNVRLWSCLNHPNQ</sequence>
<dbReference type="EMBL" id="JBHTHX010000441">
    <property type="protein sequence ID" value="MFD0885815.1"/>
    <property type="molecule type" value="Genomic_DNA"/>
</dbReference>
<evidence type="ECO:0000313" key="3">
    <source>
        <dbReference type="Proteomes" id="UP001597024"/>
    </source>
</evidence>
<protein>
    <recommendedName>
        <fullName evidence="4">Ricin B lectin domain-containing protein</fullName>
    </recommendedName>
</protein>
<keyword evidence="1" id="KW-0732">Signal</keyword>
<evidence type="ECO:0000313" key="2">
    <source>
        <dbReference type="EMBL" id="MFD0885815.1"/>
    </source>
</evidence>